<evidence type="ECO:0000313" key="1">
    <source>
        <dbReference type="EMBL" id="QOX65203.1"/>
    </source>
</evidence>
<dbReference type="Proteomes" id="UP000594014">
    <property type="component" value="Chromosome"/>
</dbReference>
<organism evidence="1 2">
    <name type="scientific">Anoxybacterium hadale</name>
    <dbReference type="NCBI Taxonomy" id="3408580"/>
    <lineage>
        <taxon>Bacteria</taxon>
        <taxon>Bacillati</taxon>
        <taxon>Bacillota</taxon>
        <taxon>Clostridia</taxon>
        <taxon>Peptostreptococcales</taxon>
        <taxon>Anaerovoracaceae</taxon>
        <taxon>Anoxybacterium</taxon>
    </lineage>
</organism>
<proteinExistence type="predicted"/>
<evidence type="ECO:0000313" key="2">
    <source>
        <dbReference type="Proteomes" id="UP000594014"/>
    </source>
</evidence>
<protein>
    <submittedName>
        <fullName evidence="1">4Fe-4S dicluster domain-containing protein</fullName>
    </submittedName>
</protein>
<accession>A0ACD1AG16</accession>
<sequence>MMSICGKTGALLPEINEIFNLADKTCPVDWALNVAASARLESCGKGTLCRDGMNQIWQIIRDITIDKGKNGDLELLKELSDMILLAADCELSGKTALLIQTSLSTHSDEWNAHLTRKRCSALVCGAYYTVHVDPSKCSGCNQCASVCSVKSIAGEQGLIHVVDNERCTRCGACFDICPEHAFLKAGAMKPRCPESPIAVGSFSEGARRRRRPGGEE</sequence>
<keyword evidence="2" id="KW-1185">Reference proteome</keyword>
<reference evidence="1" key="1">
    <citation type="submission" date="2019-08" db="EMBL/GenBank/DDBJ databases">
        <title>Genome sequence of Clostridiales bacterium MT110.</title>
        <authorList>
            <person name="Cao J."/>
        </authorList>
    </citation>
    <scope>NUCLEOTIDE SEQUENCE</scope>
    <source>
        <strain evidence="1">MT110</strain>
    </source>
</reference>
<gene>
    <name evidence="1" type="ORF">FRZ06_18525</name>
</gene>
<dbReference type="EMBL" id="CP042469">
    <property type="protein sequence ID" value="QOX65203.1"/>
    <property type="molecule type" value="Genomic_DNA"/>
</dbReference>
<name>A0ACD1AG16_9FIRM</name>